<dbReference type="Gene3D" id="3.40.50.2000">
    <property type="entry name" value="Glycogen Phosphorylase B"/>
    <property type="match status" value="1"/>
</dbReference>
<evidence type="ECO:0000313" key="2">
    <source>
        <dbReference type="Proteomes" id="UP000290289"/>
    </source>
</evidence>
<evidence type="ECO:0000313" key="1">
    <source>
        <dbReference type="EMBL" id="RXI08875.1"/>
    </source>
</evidence>
<protein>
    <submittedName>
        <fullName evidence="1">Uncharacterized protein</fullName>
    </submittedName>
</protein>
<comment type="caution">
    <text evidence="1">The sequence shown here is derived from an EMBL/GenBank/DDBJ whole genome shotgun (WGS) entry which is preliminary data.</text>
</comment>
<dbReference type="SUPFAM" id="SSF53756">
    <property type="entry name" value="UDP-Glycosyltransferase/glycogen phosphorylase"/>
    <property type="match status" value="1"/>
</dbReference>
<keyword evidence="2" id="KW-1185">Reference proteome</keyword>
<organism evidence="1 2">
    <name type="scientific">Malus domestica</name>
    <name type="common">Apple</name>
    <name type="synonym">Pyrus malus</name>
    <dbReference type="NCBI Taxonomy" id="3750"/>
    <lineage>
        <taxon>Eukaryota</taxon>
        <taxon>Viridiplantae</taxon>
        <taxon>Streptophyta</taxon>
        <taxon>Embryophyta</taxon>
        <taxon>Tracheophyta</taxon>
        <taxon>Spermatophyta</taxon>
        <taxon>Magnoliopsida</taxon>
        <taxon>eudicotyledons</taxon>
        <taxon>Gunneridae</taxon>
        <taxon>Pentapetalae</taxon>
        <taxon>rosids</taxon>
        <taxon>fabids</taxon>
        <taxon>Rosales</taxon>
        <taxon>Rosaceae</taxon>
        <taxon>Amygdaloideae</taxon>
        <taxon>Maleae</taxon>
        <taxon>Malus</taxon>
    </lineage>
</organism>
<proteinExistence type="predicted"/>
<dbReference type="AlphaFoldDB" id="A0A498KT31"/>
<reference evidence="1 2" key="1">
    <citation type="submission" date="2018-10" db="EMBL/GenBank/DDBJ databases">
        <title>A high-quality apple genome assembly.</title>
        <authorList>
            <person name="Hu J."/>
        </authorList>
    </citation>
    <scope>NUCLEOTIDE SEQUENCE [LARGE SCALE GENOMIC DNA]</scope>
    <source>
        <strain evidence="2">cv. HFTH1</strain>
        <tissue evidence="1">Young leaf</tissue>
    </source>
</reference>
<dbReference type="EMBL" id="RDQH01000327">
    <property type="protein sequence ID" value="RXI08875.1"/>
    <property type="molecule type" value="Genomic_DNA"/>
</dbReference>
<accession>A0A498KT31</accession>
<gene>
    <name evidence="1" type="ORF">DVH24_023019</name>
</gene>
<dbReference type="Proteomes" id="UP000290289">
    <property type="component" value="Chromosome 1"/>
</dbReference>
<sequence length="62" mass="7298">MFTNQMVNARNVRDLEHGIERGEVERTIRRLMVKKEGEEIKERALNLMQKANHRLKEGGSSY</sequence>
<name>A0A498KT31_MALDO</name>